<keyword evidence="8" id="KW-0472">Membrane</keyword>
<evidence type="ECO:0000256" key="7">
    <source>
        <dbReference type="ARBA" id="ARBA00022967"/>
    </source>
</evidence>
<dbReference type="InterPro" id="IPR050095">
    <property type="entry name" value="ECF_ABC_transporter_ATP-bd"/>
</dbReference>
<dbReference type="FunFam" id="3.40.50.300:FF:000224">
    <property type="entry name" value="Energy-coupling factor transporter ATP-binding protein EcfA"/>
    <property type="match status" value="2"/>
</dbReference>
<feature type="domain" description="ABC transporter" evidence="10">
    <location>
        <begin position="295"/>
        <end position="528"/>
    </location>
</feature>
<reference evidence="11" key="1">
    <citation type="journal article" date="2020" name="mSystems">
        <title>Genome- and Community-Level Interaction Insights into Carbon Utilization and Element Cycling Functions of Hydrothermarchaeota in Hydrothermal Sediment.</title>
        <authorList>
            <person name="Zhou Z."/>
            <person name="Liu Y."/>
            <person name="Xu W."/>
            <person name="Pan J."/>
            <person name="Luo Z.H."/>
            <person name="Li M."/>
        </authorList>
    </citation>
    <scope>NUCLEOTIDE SEQUENCE [LARGE SCALE GENOMIC DNA]</scope>
    <source>
        <strain evidence="11">SpSt-1074</strain>
    </source>
</reference>
<dbReference type="InterPro" id="IPR015856">
    <property type="entry name" value="ABC_transpr_CbiO/EcfA_su"/>
</dbReference>
<dbReference type="GO" id="GO:0042626">
    <property type="term" value="F:ATPase-coupled transmembrane transporter activity"/>
    <property type="evidence" value="ECO:0007669"/>
    <property type="project" value="TreeGrafter"/>
</dbReference>
<accession>A0A7J3VT49</accession>
<dbReference type="PANTHER" id="PTHR43553">
    <property type="entry name" value="HEAVY METAL TRANSPORTER"/>
    <property type="match status" value="1"/>
</dbReference>
<dbReference type="GO" id="GO:0016887">
    <property type="term" value="F:ATP hydrolysis activity"/>
    <property type="evidence" value="ECO:0007669"/>
    <property type="project" value="InterPro"/>
</dbReference>
<evidence type="ECO:0000256" key="3">
    <source>
        <dbReference type="ARBA" id="ARBA00022448"/>
    </source>
</evidence>
<gene>
    <name evidence="11" type="ORF">ENM31_03195</name>
</gene>
<dbReference type="InterPro" id="IPR003439">
    <property type="entry name" value="ABC_transporter-like_ATP-bd"/>
</dbReference>
<dbReference type="InterPro" id="IPR003593">
    <property type="entry name" value="AAA+_ATPase"/>
</dbReference>
<dbReference type="Pfam" id="PF00005">
    <property type="entry name" value="ABC_tran"/>
    <property type="match status" value="2"/>
</dbReference>
<evidence type="ECO:0000256" key="9">
    <source>
        <dbReference type="ARBA" id="ARBA00025157"/>
    </source>
</evidence>
<dbReference type="SUPFAM" id="SSF52540">
    <property type="entry name" value="P-loop containing nucleoside triphosphate hydrolases"/>
    <property type="match status" value="2"/>
</dbReference>
<dbReference type="CDD" id="cd03225">
    <property type="entry name" value="ABC_cobalt_CbiO_domain1"/>
    <property type="match status" value="2"/>
</dbReference>
<evidence type="ECO:0000256" key="2">
    <source>
        <dbReference type="ARBA" id="ARBA00005417"/>
    </source>
</evidence>
<dbReference type="Gene3D" id="3.40.50.300">
    <property type="entry name" value="P-loop containing nucleotide triphosphate hydrolases"/>
    <property type="match status" value="2"/>
</dbReference>
<keyword evidence="6 11" id="KW-0067">ATP-binding</keyword>
<dbReference type="NCBIfam" id="NF010167">
    <property type="entry name" value="PRK13648.1"/>
    <property type="match status" value="2"/>
</dbReference>
<evidence type="ECO:0000256" key="6">
    <source>
        <dbReference type="ARBA" id="ARBA00022840"/>
    </source>
</evidence>
<dbReference type="GO" id="GO:0043190">
    <property type="term" value="C:ATP-binding cassette (ABC) transporter complex"/>
    <property type="evidence" value="ECO:0007669"/>
    <property type="project" value="TreeGrafter"/>
</dbReference>
<evidence type="ECO:0000256" key="8">
    <source>
        <dbReference type="ARBA" id="ARBA00023136"/>
    </source>
</evidence>
<protein>
    <submittedName>
        <fullName evidence="11">ABC transporter ATP-binding protein</fullName>
    </submittedName>
</protein>
<evidence type="ECO:0000256" key="1">
    <source>
        <dbReference type="ARBA" id="ARBA00004236"/>
    </source>
</evidence>
<sequence length="559" mass="61643">MTRVEVKNVWVKYRGARDYALKGVDLEVGEGVVAVIGPTGAGKTTLCKAMAGIIPNMGAYDDFKGDVLVDGVSTKGMKVGEISKKIAMVFQDYESQLFRTTVELEVAFGPENLMLQREEIEERCKKSLKAAGLEGLEKRYSFALSGGQKQRLAIASLLSLQPTLLVLDEATSDLDPAGKREIYEVAKGLMEREVIKSLVLVDHHLEKVAAFADTVVVMKDGRIIKTGDVEEVMSEVDLLKNLGLHPPDTVEVFGHITPSEKPYPLSLDEALSRMPKVARANPPPSPKLNSGEPAIMLEDIWFSYQKDDWIIKGLGLVVRKGEIMGLIGQNGSGKTTLAQLIAGILKPARGKVVVFGRDMTRYGVMIRGKEIGYIFQNPDYQIFSNTVREEVSYGLKAAGLPPHEIDARVKQVSETLGISNLLEEDPFFLNKADRQRIAVASILVLNPKVIILDEPTTGLSPGETTALMNTVVELNKQGTTIITITHDMWVVARYCDRVVLMADGKIILDGPTRQVFSDHEFLERYDIEVPTVVKLSRQLAGHTYLTVDEFLQNVEFQTG</sequence>
<dbReference type="SMART" id="SM00382">
    <property type="entry name" value="AAA"/>
    <property type="match status" value="2"/>
</dbReference>
<dbReference type="AlphaFoldDB" id="A0A7J3VT49"/>
<organism evidence="11">
    <name type="scientific">Caldiarchaeum subterraneum</name>
    <dbReference type="NCBI Taxonomy" id="311458"/>
    <lineage>
        <taxon>Archaea</taxon>
        <taxon>Nitrososphaerota</taxon>
        <taxon>Candidatus Caldarchaeales</taxon>
        <taxon>Candidatus Caldarchaeaceae</taxon>
        <taxon>Candidatus Caldarchaeum</taxon>
    </lineage>
</organism>
<evidence type="ECO:0000313" key="11">
    <source>
        <dbReference type="EMBL" id="HHM44287.1"/>
    </source>
</evidence>
<comment type="caution">
    <text evidence="11">The sequence shown here is derived from an EMBL/GenBank/DDBJ whole genome shotgun (WGS) entry which is preliminary data.</text>
</comment>
<comment type="similarity">
    <text evidence="2">Belongs to the ABC transporter superfamily.</text>
</comment>
<dbReference type="GO" id="GO:0005524">
    <property type="term" value="F:ATP binding"/>
    <property type="evidence" value="ECO:0007669"/>
    <property type="project" value="UniProtKB-KW"/>
</dbReference>
<keyword evidence="4" id="KW-1003">Cell membrane</keyword>
<dbReference type="InterPro" id="IPR027417">
    <property type="entry name" value="P-loop_NTPase"/>
</dbReference>
<evidence type="ECO:0000259" key="10">
    <source>
        <dbReference type="PROSITE" id="PS50893"/>
    </source>
</evidence>
<name>A0A7J3VT49_CALS0</name>
<proteinExistence type="inferred from homology"/>
<dbReference type="EMBL" id="DRXH01000110">
    <property type="protein sequence ID" value="HHM44287.1"/>
    <property type="molecule type" value="Genomic_DNA"/>
</dbReference>
<keyword evidence="5" id="KW-0547">Nucleotide-binding</keyword>
<comment type="function">
    <text evidence="9">Probably part of an ABC transporter complex. Responsible for energy coupling to the transport system.</text>
</comment>
<dbReference type="PROSITE" id="PS00211">
    <property type="entry name" value="ABC_TRANSPORTER_1"/>
    <property type="match status" value="1"/>
</dbReference>
<keyword evidence="7" id="KW-1278">Translocase</keyword>
<dbReference type="PROSITE" id="PS50893">
    <property type="entry name" value="ABC_TRANSPORTER_2"/>
    <property type="match status" value="2"/>
</dbReference>
<evidence type="ECO:0000256" key="5">
    <source>
        <dbReference type="ARBA" id="ARBA00022741"/>
    </source>
</evidence>
<comment type="subcellular location">
    <subcellularLocation>
        <location evidence="1">Cell membrane</location>
    </subcellularLocation>
</comment>
<feature type="domain" description="ABC transporter" evidence="10">
    <location>
        <begin position="4"/>
        <end position="245"/>
    </location>
</feature>
<dbReference type="InterPro" id="IPR017871">
    <property type="entry name" value="ABC_transporter-like_CS"/>
</dbReference>
<keyword evidence="3" id="KW-0813">Transport</keyword>
<evidence type="ECO:0000256" key="4">
    <source>
        <dbReference type="ARBA" id="ARBA00022475"/>
    </source>
</evidence>